<dbReference type="GO" id="GO:0005524">
    <property type="term" value="F:ATP binding"/>
    <property type="evidence" value="ECO:0007669"/>
    <property type="project" value="UniProtKB-KW"/>
</dbReference>
<evidence type="ECO:0000256" key="2">
    <source>
        <dbReference type="ARBA" id="ARBA00022840"/>
    </source>
</evidence>
<keyword evidence="3" id="KW-0175">Coiled coil</keyword>
<dbReference type="InterPro" id="IPR003959">
    <property type="entry name" value="ATPase_AAA_core"/>
</dbReference>
<dbReference type="EMBL" id="CP048261">
    <property type="protein sequence ID" value="QST82177.1"/>
    <property type="molecule type" value="Genomic_DNA"/>
</dbReference>
<dbReference type="PANTHER" id="PTHR23077">
    <property type="entry name" value="AAA-FAMILY ATPASE"/>
    <property type="match status" value="1"/>
</dbReference>
<dbReference type="InterPro" id="IPR003593">
    <property type="entry name" value="AAA+_ATPase"/>
</dbReference>
<dbReference type="SMART" id="SM00382">
    <property type="entry name" value="AAA"/>
    <property type="match status" value="1"/>
</dbReference>
<dbReference type="FunFam" id="3.40.50.300:FF:001025">
    <property type="entry name" value="ATPase family, AAA domain-containing 2B"/>
    <property type="match status" value="1"/>
</dbReference>
<evidence type="ECO:0000313" key="8">
    <source>
        <dbReference type="Proteomes" id="UP000011074"/>
    </source>
</evidence>
<dbReference type="GO" id="GO:0016887">
    <property type="term" value="F:ATP hydrolysis activity"/>
    <property type="evidence" value="ECO:0007669"/>
    <property type="project" value="InterPro"/>
</dbReference>
<evidence type="ECO:0000256" key="3">
    <source>
        <dbReference type="ARBA" id="ARBA00023054"/>
    </source>
</evidence>
<organism evidence="7 8">
    <name type="scientific">Streptomyces rimosus subsp. rimosus (strain ATCC 10970 / DSM 40260 / JCM 4667 / NRRL 2234)</name>
    <dbReference type="NCBI Taxonomy" id="1265868"/>
    <lineage>
        <taxon>Bacteria</taxon>
        <taxon>Bacillati</taxon>
        <taxon>Actinomycetota</taxon>
        <taxon>Actinomycetes</taxon>
        <taxon>Kitasatosporales</taxon>
        <taxon>Streptomycetaceae</taxon>
        <taxon>Streptomyces</taxon>
    </lineage>
</organism>
<name>A0A8A1UPY1_STRR1</name>
<evidence type="ECO:0000256" key="1">
    <source>
        <dbReference type="ARBA" id="ARBA00022741"/>
    </source>
</evidence>
<dbReference type="GeneID" id="66856344"/>
<evidence type="ECO:0000256" key="5">
    <source>
        <dbReference type="SAM" id="MobiDB-lite"/>
    </source>
</evidence>
<dbReference type="PROSITE" id="PS00674">
    <property type="entry name" value="AAA"/>
    <property type="match status" value="1"/>
</dbReference>
<evidence type="ECO:0000313" key="7">
    <source>
        <dbReference type="EMBL" id="QST82177.1"/>
    </source>
</evidence>
<keyword evidence="2 4" id="KW-0067">ATP-binding</keyword>
<sequence length="442" mass="47288">MSEELALVRSLRGAVAAAPEDVPLRLHLAELLLEAGHHDAAITEVAVALQHAPGDEKARELMGRAMGAPAPAPAPVQQTPAPAQQTPAPVQQTPPVTPAAPVQEKPADARRGGFDWQAAEGEIRDVVPPRFVESPLRADGNDDPGDADAWEVDAPGTVRLADVGGMQDVKDRLEAAFLAPMRNPELRKLYGKSLRGGLLLYGPPGCGKTFIARAVAGELGAGFLSVSVNDVLDMWIGNSERNMHEIFATARRQAPCVVFLDELDALGGKRSRTQHSGMRNTVNQLLTELDGIDAQANEGVFVLAATNLPWDVDLALRRPGRLDRTLLVLPPDAPAREAILRYHLKDRPIENVDLAKLAKVTDGLSGADLAHVCESAAETALLDSARTGTVRMIGMKDLLGAAKAVVPSTEAWFSSARNVAMFANEGGTYDDLLAYLKKRRKL</sequence>
<dbReference type="InterPro" id="IPR041569">
    <property type="entry name" value="AAA_lid_3"/>
</dbReference>
<dbReference type="Pfam" id="PF00004">
    <property type="entry name" value="AAA"/>
    <property type="match status" value="1"/>
</dbReference>
<dbReference type="Proteomes" id="UP000011074">
    <property type="component" value="Chromosome"/>
</dbReference>
<reference evidence="7" key="1">
    <citation type="submission" date="2012-12" db="EMBL/GenBank/DDBJ databases">
        <authorList>
            <person name="Pethick F.E."/>
            <person name="MacFadyen A.C."/>
            <person name="Tang Z."/>
            <person name="Sangal V."/>
            <person name="Tze-Tze L."/>
            <person name="Chu J."/>
            <person name="Guo M."/>
            <person name="Kirby R."/>
            <person name="Hoskisson P.A."/>
            <person name="Herron P.R."/>
            <person name="Hunter I.S."/>
        </authorList>
    </citation>
    <scope>NUCLEOTIDE SEQUENCE</scope>
    <source>
        <strain evidence="7">ATCC 10970</strain>
    </source>
</reference>
<accession>A0A8A1UPY1</accession>
<evidence type="ECO:0000256" key="4">
    <source>
        <dbReference type="RuleBase" id="RU003651"/>
    </source>
</evidence>
<dbReference type="InterPro" id="IPR011990">
    <property type="entry name" value="TPR-like_helical_dom_sf"/>
</dbReference>
<dbReference type="SUPFAM" id="SSF48452">
    <property type="entry name" value="TPR-like"/>
    <property type="match status" value="1"/>
</dbReference>
<reference evidence="7" key="2">
    <citation type="submission" date="2020-01" db="EMBL/GenBank/DDBJ databases">
        <authorList>
            <person name="Algora L."/>
            <person name="Schniete J.K."/>
            <person name="MacFadyen A."/>
            <person name="Hoskisson P.A."/>
            <person name="Hunter I.S."/>
            <person name="Herron P.R."/>
        </authorList>
    </citation>
    <scope>NUCLEOTIDE SEQUENCE</scope>
    <source>
        <strain evidence="7">ATCC 10970</strain>
    </source>
</reference>
<feature type="region of interest" description="Disordered" evidence="5">
    <location>
        <begin position="66"/>
        <end position="108"/>
    </location>
</feature>
<evidence type="ECO:0000259" key="6">
    <source>
        <dbReference type="SMART" id="SM00382"/>
    </source>
</evidence>
<dbReference type="Pfam" id="PF14559">
    <property type="entry name" value="TPR_19"/>
    <property type="match status" value="1"/>
</dbReference>
<dbReference type="InterPro" id="IPR003960">
    <property type="entry name" value="ATPase_AAA_CS"/>
</dbReference>
<reference evidence="7" key="3">
    <citation type="journal article" date="2021" name="bioRxiv">
        <title>Bilateral symmetry of linear streptomycete chromosomes.</title>
        <authorList>
            <person name="Algora-Gallardo L."/>
            <person name="Schniete J.K."/>
            <person name="Mark D.R."/>
            <person name="Hunter I.S."/>
            <person name="Herron P.R."/>
        </authorList>
    </citation>
    <scope>NUCLEOTIDE SEQUENCE</scope>
    <source>
        <strain evidence="7">ATCC 10970</strain>
    </source>
</reference>
<proteinExistence type="inferred from homology"/>
<dbReference type="InterPro" id="IPR050168">
    <property type="entry name" value="AAA_ATPase_domain"/>
</dbReference>
<dbReference type="Gene3D" id="1.10.8.60">
    <property type="match status" value="1"/>
</dbReference>
<dbReference type="RefSeq" id="WP_030180851.1">
    <property type="nucleotide sequence ID" value="NZ_CP048261.1"/>
</dbReference>
<comment type="similarity">
    <text evidence="4">Belongs to the AAA ATPase family.</text>
</comment>
<dbReference type="SUPFAM" id="SSF52540">
    <property type="entry name" value="P-loop containing nucleoside triphosphate hydrolases"/>
    <property type="match status" value="1"/>
</dbReference>
<feature type="domain" description="AAA+ ATPase" evidence="6">
    <location>
        <begin position="194"/>
        <end position="332"/>
    </location>
</feature>
<feature type="compositionally biased region" description="Low complexity" evidence="5">
    <location>
        <begin position="75"/>
        <end position="103"/>
    </location>
</feature>
<dbReference type="PANTHER" id="PTHR23077:SF171">
    <property type="entry name" value="NUCLEAR VALOSIN-CONTAINING PROTEIN-LIKE"/>
    <property type="match status" value="1"/>
</dbReference>
<dbReference type="Gene3D" id="3.40.50.300">
    <property type="entry name" value="P-loop containing nucleotide triphosphate hydrolases"/>
    <property type="match status" value="1"/>
</dbReference>
<keyword evidence="1 4" id="KW-0547">Nucleotide-binding</keyword>
<dbReference type="Pfam" id="PF17862">
    <property type="entry name" value="AAA_lid_3"/>
    <property type="match status" value="1"/>
</dbReference>
<dbReference type="Gene3D" id="1.25.40.10">
    <property type="entry name" value="Tetratricopeptide repeat domain"/>
    <property type="match status" value="1"/>
</dbReference>
<gene>
    <name evidence="7" type="ORF">SRIM_020285</name>
</gene>
<dbReference type="AlphaFoldDB" id="A0A8A1UPY1"/>
<protein>
    <submittedName>
        <fullName evidence="7">AAA family ATPase</fullName>
    </submittedName>
</protein>
<dbReference type="InterPro" id="IPR027417">
    <property type="entry name" value="P-loop_NTPase"/>
</dbReference>